<accession>A0AAU8T861</accession>
<dbReference type="EMBL" id="CP010027">
    <property type="protein sequence ID" value="AJZ62748.1"/>
    <property type="molecule type" value="Genomic_DNA"/>
</dbReference>
<proteinExistence type="predicted"/>
<reference evidence="1 2" key="1">
    <citation type="journal article" date="2015" name="Genome Announc.">
        <title>Complete genome sequences for 59 burkholderia isolates, both pathogenic and near neighbor.</title>
        <authorList>
            <person name="Johnson S.L."/>
            <person name="Bishop-Lilly K.A."/>
            <person name="Ladner J.T."/>
            <person name="Daligault H.E."/>
            <person name="Davenport K.W."/>
            <person name="Jaissle J."/>
            <person name="Frey K.G."/>
            <person name="Koroleva G.I."/>
            <person name="Bruce D.C."/>
            <person name="Coyne S.R."/>
            <person name="Broomall S.M."/>
            <person name="Li P.E."/>
            <person name="Teshima H."/>
            <person name="Gibbons H.S."/>
            <person name="Palacios G.F."/>
            <person name="Rosenzweig C.N."/>
            <person name="Redden C.L."/>
            <person name="Xu Y."/>
            <person name="Minogue T.D."/>
            <person name="Chain P.S."/>
        </authorList>
    </citation>
    <scope>NUCLEOTIDE SEQUENCE [LARGE SCALE GENOMIC DNA]</scope>
    <source>
        <strain evidence="1 2">ATCC BAA-463</strain>
    </source>
</reference>
<dbReference type="AlphaFoldDB" id="A0AAU8T861"/>
<dbReference type="KEGG" id="bfn:OI25_4463"/>
<evidence type="ECO:0000313" key="2">
    <source>
        <dbReference type="Proteomes" id="UP000032614"/>
    </source>
</evidence>
<sequence>MSFQHIDKEIAHLERVFGLISANDRIPLSYWRQRLLTLPRTSLMPAQRARLARLEAVLQSLEQSVPTLVAKPPLRPTGT</sequence>
<organism evidence="1 2">
    <name type="scientific">Paraburkholderia fungorum</name>
    <dbReference type="NCBI Taxonomy" id="134537"/>
    <lineage>
        <taxon>Bacteria</taxon>
        <taxon>Pseudomonadati</taxon>
        <taxon>Pseudomonadota</taxon>
        <taxon>Betaproteobacteria</taxon>
        <taxon>Burkholderiales</taxon>
        <taxon>Burkholderiaceae</taxon>
        <taxon>Paraburkholderia</taxon>
    </lineage>
</organism>
<protein>
    <submittedName>
        <fullName evidence="1">Uncharacterized protein</fullName>
    </submittedName>
</protein>
<gene>
    <name evidence="1" type="ORF">OI25_4463</name>
</gene>
<dbReference type="GeneID" id="66518340"/>
<dbReference type="RefSeq" id="WP_046571093.1">
    <property type="nucleotide sequence ID" value="NZ_CP010027.1"/>
</dbReference>
<dbReference type="Proteomes" id="UP000032614">
    <property type="component" value="Chromosome 2"/>
</dbReference>
<evidence type="ECO:0000313" key="1">
    <source>
        <dbReference type="EMBL" id="AJZ62748.1"/>
    </source>
</evidence>
<name>A0AAU8T861_9BURK</name>